<protein>
    <recommendedName>
        <fullName evidence="2">glucuronosyltransferase</fullName>
        <ecNumber evidence="2">2.4.1.17</ecNumber>
    </recommendedName>
</protein>
<reference evidence="8" key="1">
    <citation type="submission" date="2023-06" db="EMBL/GenBank/DDBJ databases">
        <title>Genomic analysis of the entomopathogenic nematode Steinernema hermaphroditum.</title>
        <authorList>
            <person name="Schwarz E.M."/>
            <person name="Heppert J.K."/>
            <person name="Baniya A."/>
            <person name="Schwartz H.T."/>
            <person name="Tan C.-H."/>
            <person name="Antoshechkin I."/>
            <person name="Sternberg P.W."/>
            <person name="Goodrich-Blair H."/>
            <person name="Dillman A.R."/>
        </authorList>
    </citation>
    <scope>NUCLEOTIDE SEQUENCE</scope>
    <source>
        <strain evidence="8">PS9179</strain>
        <tissue evidence="8">Whole animal</tissue>
    </source>
</reference>
<name>A0AA39H441_9BILA</name>
<evidence type="ECO:0000256" key="6">
    <source>
        <dbReference type="SAM" id="Phobius"/>
    </source>
</evidence>
<accession>A0AA39H441</accession>
<dbReference type="PANTHER" id="PTHR48043">
    <property type="entry name" value="EG:EG0003.4 PROTEIN-RELATED"/>
    <property type="match status" value="1"/>
</dbReference>
<dbReference type="CDD" id="cd03784">
    <property type="entry name" value="GT1_Gtf-like"/>
    <property type="match status" value="1"/>
</dbReference>
<evidence type="ECO:0000256" key="2">
    <source>
        <dbReference type="ARBA" id="ARBA00012544"/>
    </source>
</evidence>
<dbReference type="InterPro" id="IPR002213">
    <property type="entry name" value="UDP_glucos_trans"/>
</dbReference>
<dbReference type="PROSITE" id="PS00375">
    <property type="entry name" value="UDPGT"/>
    <property type="match status" value="1"/>
</dbReference>
<dbReference type="GO" id="GO:0015020">
    <property type="term" value="F:glucuronosyltransferase activity"/>
    <property type="evidence" value="ECO:0007669"/>
    <property type="project" value="UniProtKB-EC"/>
</dbReference>
<keyword evidence="6" id="KW-1133">Transmembrane helix</keyword>
<dbReference type="EC" id="2.4.1.17" evidence="2"/>
<sequence>MIKCRQLLGNQEDFFVPGVFRELPTKRVLATEFIEGKPVDKCMEENQMFLLRFMQIDPHWLNFFFGKHPETSEPRFTLLDFGGFRSYSSLFVDRCMHVIRAAYDKDEEKMLKYSRNLGFLTGYESRVIEKAHCGYFTATSILGETLASDVPCGFSQKIVTKRIHKLIPVMLEHRLTSLHDEIYPLHRKLLGSYLLATKLRATVARGPLFTEIYDGCRFGTDGFMMFTSIVFLKELAWITILAISRSHLISNGRIADALAQAGHEVVLVEPEYLPLASTMETAKYAERMIIQNFSGAYLHGISQFSTKAFEEVHMLSSIEKLSVFHDVCTVSCQEFLDKTDVIEKLRSFKFDMYFGEQITLCGTALAHHLGIKTHMWVSSCALMDHMSWILGVPTPLSYVPTIGELDITDRPSYFDRVRNIAEFLSNAYVYRYGSREITRIFRERYGDDFPDADDIAKRSPIVFVAADELVDFPRPILHNLVYIGGLGMSHEAKILQEPLKSEMEKGKKGVVFFSLGSNVKTHILPVEVREYMLQAVAAFPEYHFIVKHEDQDTVIPEKAKQLKNVYVTTWAPQTDILAHNRLKAFITHGGYNSLMEAALAGVPLVSIPFFFDQVRNAHVAERNGWGAVCSKYSLLKGPEKLIETLRKVLDHPEYKENAIRTQKLVRSKPFSAEERLVRYTNFVADNDGRLPELQIAGQDLSLLVYFNLDIIIPLVLTAAVLLVSFIYITYRVVTSCLSRRSTKVKKS</sequence>
<evidence type="ECO:0000256" key="4">
    <source>
        <dbReference type="ARBA" id="ARBA00022679"/>
    </source>
</evidence>
<dbReference type="InterPro" id="IPR004147">
    <property type="entry name" value="ABC1_dom"/>
</dbReference>
<evidence type="ECO:0000259" key="7">
    <source>
        <dbReference type="Pfam" id="PF03109"/>
    </source>
</evidence>
<evidence type="ECO:0000256" key="3">
    <source>
        <dbReference type="ARBA" id="ARBA00022676"/>
    </source>
</evidence>
<keyword evidence="6" id="KW-0812">Transmembrane</keyword>
<evidence type="ECO:0000313" key="8">
    <source>
        <dbReference type="EMBL" id="KAK0398887.1"/>
    </source>
</evidence>
<feature type="transmembrane region" description="Helical" evidence="6">
    <location>
        <begin position="710"/>
        <end position="730"/>
    </location>
</feature>
<dbReference type="Proteomes" id="UP001175271">
    <property type="component" value="Unassembled WGS sequence"/>
</dbReference>
<keyword evidence="4" id="KW-0808">Transferase</keyword>
<dbReference type="Pfam" id="PF03109">
    <property type="entry name" value="ABC1"/>
    <property type="match status" value="1"/>
</dbReference>
<comment type="caution">
    <text evidence="8">The sequence shown here is derived from an EMBL/GenBank/DDBJ whole genome shotgun (WGS) entry which is preliminary data.</text>
</comment>
<comment type="catalytic activity">
    <reaction evidence="5">
        <text>glucuronate acceptor + UDP-alpha-D-glucuronate = acceptor beta-D-glucuronoside + UDP + H(+)</text>
        <dbReference type="Rhea" id="RHEA:21032"/>
        <dbReference type="ChEBI" id="CHEBI:15378"/>
        <dbReference type="ChEBI" id="CHEBI:58052"/>
        <dbReference type="ChEBI" id="CHEBI:58223"/>
        <dbReference type="ChEBI" id="CHEBI:132367"/>
        <dbReference type="ChEBI" id="CHEBI:132368"/>
        <dbReference type="EC" id="2.4.1.17"/>
    </reaction>
</comment>
<gene>
    <name evidence="8" type="ORF">QR680_002797</name>
</gene>
<evidence type="ECO:0000256" key="1">
    <source>
        <dbReference type="ARBA" id="ARBA00009995"/>
    </source>
</evidence>
<organism evidence="8 9">
    <name type="scientific">Steinernema hermaphroditum</name>
    <dbReference type="NCBI Taxonomy" id="289476"/>
    <lineage>
        <taxon>Eukaryota</taxon>
        <taxon>Metazoa</taxon>
        <taxon>Ecdysozoa</taxon>
        <taxon>Nematoda</taxon>
        <taxon>Chromadorea</taxon>
        <taxon>Rhabditida</taxon>
        <taxon>Tylenchina</taxon>
        <taxon>Panagrolaimomorpha</taxon>
        <taxon>Strongyloidoidea</taxon>
        <taxon>Steinernematidae</taxon>
        <taxon>Steinernema</taxon>
    </lineage>
</organism>
<dbReference type="InterPro" id="IPR035595">
    <property type="entry name" value="UDP_glycos_trans_CS"/>
</dbReference>
<dbReference type="FunFam" id="3.40.50.2000:FF:000021">
    <property type="entry name" value="UDP-glucuronosyltransferase"/>
    <property type="match status" value="1"/>
</dbReference>
<dbReference type="SUPFAM" id="SSF53756">
    <property type="entry name" value="UDP-Glycosyltransferase/glycogen phosphorylase"/>
    <property type="match status" value="1"/>
</dbReference>
<dbReference type="AlphaFoldDB" id="A0AA39H441"/>
<dbReference type="InterPro" id="IPR050271">
    <property type="entry name" value="UDP-glycosyltransferase"/>
</dbReference>
<keyword evidence="3" id="KW-0328">Glycosyltransferase</keyword>
<keyword evidence="6" id="KW-0472">Membrane</keyword>
<dbReference type="Pfam" id="PF00201">
    <property type="entry name" value="UDPGT"/>
    <property type="match status" value="1"/>
</dbReference>
<dbReference type="PANTHER" id="PTHR48043:SF143">
    <property type="entry name" value="UDP-GLUCURONOSYLTRANSFERASE"/>
    <property type="match status" value="1"/>
</dbReference>
<keyword evidence="9" id="KW-1185">Reference proteome</keyword>
<feature type="domain" description="ABC1 atypical kinase-like" evidence="7">
    <location>
        <begin position="2"/>
        <end position="113"/>
    </location>
</feature>
<dbReference type="Gene3D" id="3.40.50.2000">
    <property type="entry name" value="Glycogen Phosphorylase B"/>
    <property type="match status" value="2"/>
</dbReference>
<evidence type="ECO:0000313" key="9">
    <source>
        <dbReference type="Proteomes" id="UP001175271"/>
    </source>
</evidence>
<evidence type="ECO:0000256" key="5">
    <source>
        <dbReference type="ARBA" id="ARBA00047475"/>
    </source>
</evidence>
<comment type="similarity">
    <text evidence="1">Belongs to the UDP-glycosyltransferase family.</text>
</comment>
<proteinExistence type="inferred from homology"/>
<dbReference type="EMBL" id="JAUCMV010000005">
    <property type="protein sequence ID" value="KAK0398887.1"/>
    <property type="molecule type" value="Genomic_DNA"/>
</dbReference>